<accession>X1L9L2</accession>
<reference evidence="4" key="1">
    <citation type="journal article" date="2014" name="Front. Microbiol.">
        <title>High frequency of phylogenetically diverse reductive dehalogenase-homologous genes in deep subseafloor sedimentary metagenomes.</title>
        <authorList>
            <person name="Kawai M."/>
            <person name="Futagami T."/>
            <person name="Toyoda A."/>
            <person name="Takaki Y."/>
            <person name="Nishi S."/>
            <person name="Hori S."/>
            <person name="Arai W."/>
            <person name="Tsubouchi T."/>
            <person name="Morono Y."/>
            <person name="Uchiyama I."/>
            <person name="Ito T."/>
            <person name="Fujiyama A."/>
            <person name="Inagaki F."/>
            <person name="Takami H."/>
        </authorList>
    </citation>
    <scope>NUCLEOTIDE SEQUENCE</scope>
    <source>
        <strain evidence="4">Expedition CK06-06</strain>
    </source>
</reference>
<organism evidence="4">
    <name type="scientific">marine sediment metagenome</name>
    <dbReference type="NCBI Taxonomy" id="412755"/>
    <lineage>
        <taxon>unclassified sequences</taxon>
        <taxon>metagenomes</taxon>
        <taxon>ecological metagenomes</taxon>
    </lineage>
</organism>
<gene>
    <name evidence="4" type="ORF">S06H3_22728</name>
</gene>
<dbReference type="GO" id="GO:0016616">
    <property type="term" value="F:oxidoreductase activity, acting on the CH-OH group of donors, NAD or NADP as acceptor"/>
    <property type="evidence" value="ECO:0007669"/>
    <property type="project" value="InterPro"/>
</dbReference>
<evidence type="ECO:0008006" key="5">
    <source>
        <dbReference type="Google" id="ProtNLM"/>
    </source>
</evidence>
<dbReference type="Gene3D" id="1.10.1040.10">
    <property type="entry name" value="N-(1-d-carboxylethyl)-l-norvaline Dehydrogenase, domain 2"/>
    <property type="match status" value="1"/>
</dbReference>
<comment type="caution">
    <text evidence="4">The sequence shown here is derived from an EMBL/GenBank/DDBJ whole genome shotgun (WGS) entry which is preliminary data.</text>
</comment>
<evidence type="ECO:0000313" key="4">
    <source>
        <dbReference type="EMBL" id="GAI02531.1"/>
    </source>
</evidence>
<dbReference type="InterPro" id="IPR008927">
    <property type="entry name" value="6-PGluconate_DH-like_C_sf"/>
</dbReference>
<feature type="non-terminal residue" evidence="4">
    <location>
        <position position="216"/>
    </location>
</feature>
<dbReference type="Pfam" id="PF00984">
    <property type="entry name" value="UDPG_MGDP_dh"/>
    <property type="match status" value="1"/>
</dbReference>
<evidence type="ECO:0000259" key="3">
    <source>
        <dbReference type="Pfam" id="PF03721"/>
    </source>
</evidence>
<evidence type="ECO:0000256" key="1">
    <source>
        <dbReference type="ARBA" id="ARBA00006601"/>
    </source>
</evidence>
<feature type="non-terminal residue" evidence="4">
    <location>
        <position position="1"/>
    </location>
</feature>
<dbReference type="SUPFAM" id="SSF51735">
    <property type="entry name" value="NAD(P)-binding Rossmann-fold domains"/>
    <property type="match status" value="1"/>
</dbReference>
<dbReference type="InterPro" id="IPR014026">
    <property type="entry name" value="UDP-Glc/GDP-Man_DH_dimer"/>
</dbReference>
<feature type="domain" description="UDP-glucose/GDP-mannose dehydrogenase N-terminal" evidence="3">
    <location>
        <begin position="36"/>
        <end position="130"/>
    </location>
</feature>
<dbReference type="AlphaFoldDB" id="X1L9L2"/>
<dbReference type="GO" id="GO:0051287">
    <property type="term" value="F:NAD binding"/>
    <property type="evidence" value="ECO:0007669"/>
    <property type="project" value="InterPro"/>
</dbReference>
<proteinExistence type="inferred from homology"/>
<dbReference type="PANTHER" id="PTHR43750">
    <property type="entry name" value="UDP-GLUCOSE 6-DEHYDROGENASE TUAD"/>
    <property type="match status" value="1"/>
</dbReference>
<dbReference type="SUPFAM" id="SSF48179">
    <property type="entry name" value="6-phosphogluconate dehydrogenase C-terminal domain-like"/>
    <property type="match status" value="1"/>
</dbReference>
<dbReference type="InterPro" id="IPR036291">
    <property type="entry name" value="NAD(P)-bd_dom_sf"/>
</dbReference>
<dbReference type="PANTHER" id="PTHR43750:SF3">
    <property type="entry name" value="UDP-GLUCOSE 6-DEHYDROGENASE TUAD"/>
    <property type="match status" value="1"/>
</dbReference>
<dbReference type="InterPro" id="IPR001732">
    <property type="entry name" value="UDP-Glc/GDP-Man_DH_N"/>
</dbReference>
<dbReference type="EMBL" id="BARV01012206">
    <property type="protein sequence ID" value="GAI02531.1"/>
    <property type="molecule type" value="Genomic_DNA"/>
</dbReference>
<evidence type="ECO:0000259" key="2">
    <source>
        <dbReference type="Pfam" id="PF00984"/>
    </source>
</evidence>
<dbReference type="Pfam" id="PF03721">
    <property type="entry name" value="UDPG_MGDP_dh_N"/>
    <property type="match status" value="1"/>
</dbReference>
<name>X1L9L2_9ZZZZ</name>
<feature type="domain" description="UDP-glucose/GDP-mannose dehydrogenase dimerisation" evidence="2">
    <location>
        <begin position="151"/>
        <end position="216"/>
    </location>
</feature>
<dbReference type="Gene3D" id="3.40.50.720">
    <property type="entry name" value="NAD(P)-binding Rossmann-like Domain"/>
    <property type="match status" value="1"/>
</dbReference>
<protein>
    <recommendedName>
        <fullName evidence="5">UDP-glucose/GDP-mannose dehydrogenase N-terminal domain-containing protein</fullName>
    </recommendedName>
</protein>
<sequence>GIVGCGVIGESLAKLLEDMGHFVQRYDPAKLLGCDITLCEIVFVCVPTKADMEFEDVKRAVNYVNLKNKKGIIAIRSTIMPGITDEFTKKYKREFVYLPEFLRERTAFLDEICPDKIIIGTKKREIFEIFRKLFKRVPDNKNQIMMMKPVEAELLKVALNSLYTIKVVFGNELYDICQEYGADYYKLFEAFKLDKYINSMHLDPLFGGYRGAGGKC</sequence>
<comment type="similarity">
    <text evidence="1">Belongs to the UDP-glucose/GDP-mannose dehydrogenase family.</text>
</comment>
<dbReference type="InterPro" id="IPR013328">
    <property type="entry name" value="6PGD_dom2"/>
</dbReference>